<name>A0A1X7KRG0_9BACT</name>
<proteinExistence type="predicted"/>
<dbReference type="Pfam" id="PF14054">
    <property type="entry name" value="DUF4249"/>
    <property type="match status" value="1"/>
</dbReference>
<dbReference type="EMBL" id="FXAW01000006">
    <property type="protein sequence ID" value="SMG44012.1"/>
    <property type="molecule type" value="Genomic_DNA"/>
</dbReference>
<dbReference type="OrthoDB" id="1160863at2"/>
<keyword evidence="2" id="KW-1185">Reference proteome</keyword>
<dbReference type="Proteomes" id="UP000193804">
    <property type="component" value="Unassembled WGS sequence"/>
</dbReference>
<protein>
    <recommendedName>
        <fullName evidence="3">DUF4249 domain-containing protein</fullName>
    </recommendedName>
</protein>
<dbReference type="InterPro" id="IPR025345">
    <property type="entry name" value="DUF4249"/>
</dbReference>
<evidence type="ECO:0000313" key="2">
    <source>
        <dbReference type="Proteomes" id="UP000193804"/>
    </source>
</evidence>
<dbReference type="RefSeq" id="WP_085518229.1">
    <property type="nucleotide sequence ID" value="NZ_FXAW01000006.1"/>
</dbReference>
<evidence type="ECO:0008006" key="3">
    <source>
        <dbReference type="Google" id="ProtNLM"/>
    </source>
</evidence>
<dbReference type="AlphaFoldDB" id="A0A1X7KRG0"/>
<dbReference type="PROSITE" id="PS51257">
    <property type="entry name" value="PROKAR_LIPOPROTEIN"/>
    <property type="match status" value="1"/>
</dbReference>
<organism evidence="1 2">
    <name type="scientific">Marivirga sericea</name>
    <dbReference type="NCBI Taxonomy" id="1028"/>
    <lineage>
        <taxon>Bacteria</taxon>
        <taxon>Pseudomonadati</taxon>
        <taxon>Bacteroidota</taxon>
        <taxon>Cytophagia</taxon>
        <taxon>Cytophagales</taxon>
        <taxon>Marivirgaceae</taxon>
        <taxon>Marivirga</taxon>
    </lineage>
</organism>
<dbReference type="STRING" id="1028.SAMN05661096_03086"/>
<reference evidence="2" key="1">
    <citation type="submission" date="2017-04" db="EMBL/GenBank/DDBJ databases">
        <authorList>
            <person name="Varghese N."/>
            <person name="Submissions S."/>
        </authorList>
    </citation>
    <scope>NUCLEOTIDE SEQUENCE [LARGE SCALE GENOMIC DNA]</scope>
    <source>
        <strain evidence="2">DSM 4125</strain>
    </source>
</reference>
<evidence type="ECO:0000313" key="1">
    <source>
        <dbReference type="EMBL" id="SMG44012.1"/>
    </source>
</evidence>
<gene>
    <name evidence="1" type="ORF">SAMN05661096_03086</name>
</gene>
<sequence length="310" mass="34931">MKNIVLSVFLILIIGLSSCTKLLEDDFPEFNDDWVINNIMIAGDSIEVEITKTTSVNGEGNPPVEDALIQLMVENETFELSYDENSATYKLNQQIETVKEYNFELFDASGEIKTSFNQIIPPSQPILNIEHIDVAGVDDEGVSHPAIKIEVPNNAARDYFYVNIRLLKRSIFEFEDEEENRIEILNIEDPILLNEGVPFPLFSNELMTGNSQEILINYTTNGASSSDGGPLIANKYPLVVELWTLNEAYYNFMKQNYQYENSRYPIIGSGNQAAISNFNNVEGAYGINAGYSFVKTDTIYPSGTENYFNQ</sequence>
<accession>A0A1X7KRG0</accession>